<feature type="transmembrane region" description="Helical" evidence="5">
    <location>
        <begin position="926"/>
        <end position="951"/>
    </location>
</feature>
<evidence type="ECO:0000256" key="4">
    <source>
        <dbReference type="ARBA" id="ARBA00022946"/>
    </source>
</evidence>
<protein>
    <recommendedName>
        <fullName evidence="5">Protein DETOXIFICATION</fullName>
    </recommendedName>
    <alternativeName>
        <fullName evidence="5">Multidrug and toxic compound extrusion protein</fullName>
    </alternativeName>
</protein>
<organism evidence="7">
    <name type="scientific">Aegilops tauschii</name>
    <name type="common">Tausch's goatgrass</name>
    <name type="synonym">Aegilops squarrosa</name>
    <dbReference type="NCBI Taxonomy" id="37682"/>
    <lineage>
        <taxon>Eukaryota</taxon>
        <taxon>Viridiplantae</taxon>
        <taxon>Streptophyta</taxon>
        <taxon>Embryophyta</taxon>
        <taxon>Tracheophyta</taxon>
        <taxon>Spermatophyta</taxon>
        <taxon>Magnoliopsida</taxon>
        <taxon>Liliopsida</taxon>
        <taxon>Poales</taxon>
        <taxon>Poaceae</taxon>
        <taxon>BOP clade</taxon>
        <taxon>Pooideae</taxon>
        <taxon>Triticodae</taxon>
        <taxon>Triticeae</taxon>
        <taxon>Triticinae</taxon>
        <taxon>Aegilops</taxon>
    </lineage>
</organism>
<feature type="transmembrane region" description="Helical" evidence="5">
    <location>
        <begin position="628"/>
        <end position="648"/>
    </location>
</feature>
<evidence type="ECO:0000256" key="2">
    <source>
        <dbReference type="ARBA" id="ARBA00010199"/>
    </source>
</evidence>
<sequence>MTSRRSRAAASCATPASCSSSGARGPRSWRRSSGTCSGCSPRRSRYRQWRYRHAPEVFDEMLSLLSRTRLHDPARRVMRLMIRRRMRHGTQQFAHLMLSYSRAGKLRSAMRVLQLMQKDGVRRVVEALEMIGVMLQNGCPPDKITYYTAMGFLCKEKRVAEVRGLLGRMRNDAGLFPDQVTYNMLIHVLAKHGHADEALEFLRESEGKRFRVDEVGYSAVVHSFCLNGRMAEAKEIVSEMISKECHPDVVTYSAVVDGFCRIGEIDQARKIMKHMYKNGCKPNIVTHTALLNGLCKAGKTSEAWELLNNSGEEWWTPSDITYSVVMHGFRREGKLKESCDVVAQMLQKGFFPTTVEINLLIHALCMEGKPGEAKDFMEQCQSKGCTINVINFTTVIHGFSRQGDLESALSLLDDLYLSNRHPDVVTYTVVVNALGKKGRLKEATELVKKMLNRGIVPTLVTYRTVIHRYCEKGTVEELLDLLDKMLARQELKSVYNQVIEKLCALGKINEAYSLLSKVLRTASQRDAQTCHILMESFLNRGLAVQSYNVACQMFQRNLIPDIKLCRKVDNQLTLEKQPAAGKLIVKFLERGLLKQENQPPRRRGELLRREPVPFDVLSRLALWEAGNLWRISWASILITLFSFTLSLITQMFVGHLGELELAGASITNIGIQGLAYGIMLGMSTAVQTVCGQAYGARRYRAMGVVCQRALVLQFVTAVAIAFFYWYSGPFLRLIGQAEDVAVAGQLYAHGLVPQLLAFALFCPMQRFLQAQNIVNPVAYMVLAVLVFHIFISWLAVFVLSFGLLGAALTLSFSWWVLVALTWAYIIWSPTCKETWTGLSMLAFRGLWGYAKLAFASAVMLALEVWYVQGFVLLTGFLPNSEIALDSLSICINYWNWDFQIMLGLSYAASIRVGNELGAGHPKVARLSVMVVVMASIAFSILATILVMALRYPLSTLYTSSTTVIEAVIALMPLLAISIFLNGIQPILSGVAVGSGWQVIVAYVNVGAYYIIGLPIGCVLGFKTSLGAARSDDQLHLFVVIQGIWWGLIIGVAVQTVALIVITARTNWDSEVEKAIQRLRRTAADEGGVLVVDDDDV</sequence>
<feature type="transmembrane region" description="Helical" evidence="5">
    <location>
        <begin position="999"/>
        <end position="1021"/>
    </location>
</feature>
<dbReference type="Pfam" id="PF12854">
    <property type="entry name" value="PPR_1"/>
    <property type="match status" value="3"/>
</dbReference>
<dbReference type="EnsemblPlants" id="EMT33284">
    <property type="protein sequence ID" value="EMT33284"/>
    <property type="gene ID" value="F775_52256"/>
</dbReference>
<comment type="similarity">
    <text evidence="1">Belongs to the PPR family. P subfamily.</text>
</comment>
<comment type="similarity">
    <text evidence="2 5">Belongs to the multi antimicrobial extrusion (MATE) (TC 2.A.66.1) family.</text>
</comment>
<feature type="transmembrane region" description="Helical" evidence="5">
    <location>
        <begin position="746"/>
        <end position="764"/>
    </location>
</feature>
<proteinExistence type="inferred from homology"/>
<evidence type="ECO:0000256" key="6">
    <source>
        <dbReference type="SAM" id="MobiDB-lite"/>
    </source>
</evidence>
<feature type="transmembrane region" description="Helical" evidence="5">
    <location>
        <begin position="1042"/>
        <end position="1063"/>
    </location>
</feature>
<reference evidence="7" key="1">
    <citation type="submission" date="2015-06" db="UniProtKB">
        <authorList>
            <consortium name="EnsemblPlants"/>
        </authorList>
    </citation>
    <scope>IDENTIFICATION</scope>
</reference>
<keyword evidence="4" id="KW-0809">Transit peptide</keyword>
<dbReference type="InterPro" id="IPR002885">
    <property type="entry name" value="PPR_rpt"/>
</dbReference>
<evidence type="ECO:0000256" key="3">
    <source>
        <dbReference type="ARBA" id="ARBA00022737"/>
    </source>
</evidence>
<dbReference type="GO" id="GO:0015297">
    <property type="term" value="F:antiporter activity"/>
    <property type="evidence" value="ECO:0007669"/>
    <property type="project" value="InterPro"/>
</dbReference>
<feature type="transmembrane region" description="Helical" evidence="5">
    <location>
        <begin position="846"/>
        <end position="867"/>
    </location>
</feature>
<dbReference type="InterPro" id="IPR002528">
    <property type="entry name" value="MATE_fam"/>
</dbReference>
<dbReference type="Pfam" id="PF01535">
    <property type="entry name" value="PPR"/>
    <property type="match status" value="3"/>
</dbReference>
<dbReference type="PANTHER" id="PTHR47447:SF22">
    <property type="entry name" value="TETRATRICOPEPTIDE-LIKE HELICAL DOMAIN SUPERFAMILY"/>
    <property type="match status" value="1"/>
</dbReference>
<dbReference type="NCBIfam" id="TIGR00797">
    <property type="entry name" value="matE"/>
    <property type="match status" value="1"/>
</dbReference>
<accession>M8CFV8</accession>
<dbReference type="CDD" id="cd13132">
    <property type="entry name" value="MATE_eukaryotic"/>
    <property type="match status" value="1"/>
</dbReference>
<keyword evidence="5" id="KW-0812">Transmembrane</keyword>
<dbReference type="GO" id="GO:1990961">
    <property type="term" value="P:xenobiotic detoxification by transmembrane export across the plasma membrane"/>
    <property type="evidence" value="ECO:0007669"/>
    <property type="project" value="InterPro"/>
</dbReference>
<dbReference type="Pfam" id="PF01554">
    <property type="entry name" value="MatE"/>
    <property type="match status" value="2"/>
</dbReference>
<dbReference type="PANTHER" id="PTHR47447">
    <property type="entry name" value="OS03G0856100 PROTEIN"/>
    <property type="match status" value="1"/>
</dbReference>
<keyword evidence="3" id="KW-0677">Repeat</keyword>
<dbReference type="GO" id="GO:0016020">
    <property type="term" value="C:membrane"/>
    <property type="evidence" value="ECO:0007669"/>
    <property type="project" value="InterPro"/>
</dbReference>
<keyword evidence="5" id="KW-1133">Transmembrane helix</keyword>
<dbReference type="GO" id="GO:0042910">
    <property type="term" value="F:xenobiotic transmembrane transporter activity"/>
    <property type="evidence" value="ECO:0007669"/>
    <property type="project" value="InterPro"/>
</dbReference>
<dbReference type="Gene3D" id="1.25.40.10">
    <property type="entry name" value="Tetratricopeptide repeat domain"/>
    <property type="match status" value="7"/>
</dbReference>
<feature type="region of interest" description="Disordered" evidence="6">
    <location>
        <begin position="1"/>
        <end position="42"/>
    </location>
</feature>
<dbReference type="NCBIfam" id="TIGR00756">
    <property type="entry name" value="PPR"/>
    <property type="match status" value="7"/>
</dbReference>
<dbReference type="PROSITE" id="PS51375">
    <property type="entry name" value="PPR"/>
    <property type="match status" value="10"/>
</dbReference>
<feature type="compositionally biased region" description="Low complexity" evidence="6">
    <location>
        <begin position="8"/>
        <end position="21"/>
    </location>
</feature>
<evidence type="ECO:0000256" key="5">
    <source>
        <dbReference type="RuleBase" id="RU004914"/>
    </source>
</evidence>
<evidence type="ECO:0000256" key="1">
    <source>
        <dbReference type="ARBA" id="ARBA00007626"/>
    </source>
</evidence>
<dbReference type="AlphaFoldDB" id="M8CFV8"/>
<feature type="transmembrane region" description="Helical" evidence="5">
    <location>
        <begin position="963"/>
        <end position="987"/>
    </location>
</feature>
<evidence type="ECO:0000313" key="7">
    <source>
        <dbReference type="EnsemblPlants" id="EMT33284"/>
    </source>
</evidence>
<keyword evidence="5" id="KW-0472">Membrane</keyword>
<feature type="transmembrane region" description="Helical" evidence="5">
    <location>
        <begin position="776"/>
        <end position="795"/>
    </location>
</feature>
<name>M8CFV8_AEGTA</name>
<dbReference type="SUPFAM" id="SSF48452">
    <property type="entry name" value="TPR-like"/>
    <property type="match status" value="1"/>
</dbReference>
<dbReference type="InterPro" id="IPR045069">
    <property type="entry name" value="MATE_euk"/>
</dbReference>
<dbReference type="InterPro" id="IPR011990">
    <property type="entry name" value="TPR-like_helical_dom_sf"/>
</dbReference>
<feature type="transmembrane region" description="Helical" evidence="5">
    <location>
        <begin position="801"/>
        <end position="825"/>
    </location>
</feature>
<dbReference type="Pfam" id="PF13041">
    <property type="entry name" value="PPR_2"/>
    <property type="match status" value="2"/>
</dbReference>
<dbReference type="ExpressionAtlas" id="M8CFV8">
    <property type="expression patterns" value="baseline"/>
</dbReference>
<feature type="transmembrane region" description="Helical" evidence="5">
    <location>
        <begin position="705"/>
        <end position="726"/>
    </location>
</feature>